<evidence type="ECO:0000259" key="2">
    <source>
        <dbReference type="PROSITE" id="PS51670"/>
    </source>
</evidence>
<feature type="domain" description="ShKT" evidence="2">
    <location>
        <begin position="69"/>
        <end position="105"/>
    </location>
</feature>
<reference evidence="3" key="1">
    <citation type="submission" date="2021-01" db="EMBL/GenBank/DDBJ databases">
        <authorList>
            <person name="Corre E."/>
            <person name="Pelletier E."/>
            <person name="Niang G."/>
            <person name="Scheremetjew M."/>
            <person name="Finn R."/>
            <person name="Kale V."/>
            <person name="Holt S."/>
            <person name="Cochrane G."/>
            <person name="Meng A."/>
            <person name="Brown T."/>
            <person name="Cohen L."/>
        </authorList>
    </citation>
    <scope>NUCLEOTIDE SEQUENCE</scope>
    <source>
        <strain evidence="3">PLY182g</strain>
    </source>
</reference>
<dbReference type="SMART" id="SM00254">
    <property type="entry name" value="ShKT"/>
    <property type="match status" value="2"/>
</dbReference>
<gene>
    <name evidence="3" type="ORF">CPEL01642_LOCUS6448</name>
</gene>
<dbReference type="Pfam" id="PF01549">
    <property type="entry name" value="ShK"/>
    <property type="match status" value="2"/>
</dbReference>
<accession>A0A7S0L5R3</accession>
<name>A0A7S0L5R3_9EUKA</name>
<feature type="domain" description="ShKT" evidence="2">
    <location>
        <begin position="23"/>
        <end position="57"/>
    </location>
</feature>
<dbReference type="EMBL" id="HBEY01013362">
    <property type="protein sequence ID" value="CAD8603113.1"/>
    <property type="molecule type" value="Transcribed_RNA"/>
</dbReference>
<feature type="region of interest" description="Disordered" evidence="1">
    <location>
        <begin position="105"/>
        <end position="125"/>
    </location>
</feature>
<feature type="compositionally biased region" description="Acidic residues" evidence="1">
    <location>
        <begin position="115"/>
        <end position="125"/>
    </location>
</feature>
<dbReference type="Gene3D" id="1.10.10.1940">
    <property type="match status" value="2"/>
</dbReference>
<proteinExistence type="predicted"/>
<organism evidence="3">
    <name type="scientific">Coccolithus braarudii</name>
    <dbReference type="NCBI Taxonomy" id="221442"/>
    <lineage>
        <taxon>Eukaryota</taxon>
        <taxon>Haptista</taxon>
        <taxon>Haptophyta</taxon>
        <taxon>Prymnesiophyceae</taxon>
        <taxon>Coccolithales</taxon>
        <taxon>Coccolithaceae</taxon>
        <taxon>Coccolithus</taxon>
    </lineage>
</organism>
<sequence length="125" mass="13888">MTRLSSTASMHKLMTLLGLKEICRDENGSCDSWASSGECKRNPSFMQSECRRSCKLCGEGAEMVDGVPCRDAATAHECEYWSTMGECDTNPAFMKEQCARSCGHCIPEERRGGSDEEDDEDKDEL</sequence>
<protein>
    <recommendedName>
        <fullName evidence="2">ShKT domain-containing protein</fullName>
    </recommendedName>
</protein>
<evidence type="ECO:0000313" key="3">
    <source>
        <dbReference type="EMBL" id="CAD8603113.1"/>
    </source>
</evidence>
<dbReference type="AlphaFoldDB" id="A0A7S0L5R3"/>
<dbReference type="InterPro" id="IPR003582">
    <property type="entry name" value="ShKT_dom"/>
</dbReference>
<evidence type="ECO:0000256" key="1">
    <source>
        <dbReference type="SAM" id="MobiDB-lite"/>
    </source>
</evidence>
<dbReference type="PROSITE" id="PS51670">
    <property type="entry name" value="SHKT"/>
    <property type="match status" value="2"/>
</dbReference>